<dbReference type="AlphaFoldDB" id="A0A8J2WEA1"/>
<evidence type="ECO:0000256" key="2">
    <source>
        <dbReference type="ARBA" id="ARBA00022840"/>
    </source>
</evidence>
<sequence length="162" mass="17825">MSRSSKPPNPFILQIITVLMKCSDVVLLVVNSNVKHQITGSEYPQRRAQCQQAAHELGKPSLRSATGQDLHVGRLFYQSHESLSKLMEVSCPELDQLVDIMRSSDGVFGARMKGGGFGGCVIALVKKECLSSIKSKVRAEYKGKPVFFECEPSDGARILKLE</sequence>
<evidence type="ECO:0000313" key="5">
    <source>
        <dbReference type="Proteomes" id="UP000789524"/>
    </source>
</evidence>
<protein>
    <submittedName>
        <fullName evidence="4">(African queen) hypothetical protein</fullName>
    </submittedName>
</protein>
<gene>
    <name evidence="4" type="ORF">DCHRY22_LOCUS14971</name>
</gene>
<comment type="caution">
    <text evidence="4">The sequence shown here is derived from an EMBL/GenBank/DDBJ whole genome shotgun (WGS) entry which is preliminary data.</text>
</comment>
<accession>A0A8J2WEA1</accession>
<dbReference type="GO" id="GO:0006012">
    <property type="term" value="P:galactose metabolic process"/>
    <property type="evidence" value="ECO:0007669"/>
    <property type="project" value="TreeGrafter"/>
</dbReference>
<keyword evidence="1" id="KW-0547">Nucleotide-binding</keyword>
<dbReference type="PANTHER" id="PTHR10457:SF7">
    <property type="entry name" value="GALACTOKINASE-RELATED"/>
    <property type="match status" value="1"/>
</dbReference>
<dbReference type="InterPro" id="IPR013750">
    <property type="entry name" value="GHMP_kinase_C_dom"/>
</dbReference>
<dbReference type="EMBL" id="CAKASE010000082">
    <property type="protein sequence ID" value="CAG9584369.1"/>
    <property type="molecule type" value="Genomic_DNA"/>
</dbReference>
<feature type="domain" description="GHMP kinase C-terminal" evidence="3">
    <location>
        <begin position="72"/>
        <end position="142"/>
    </location>
</feature>
<reference evidence="4" key="1">
    <citation type="submission" date="2021-09" db="EMBL/GenBank/DDBJ databases">
        <authorList>
            <person name="Martin H S."/>
        </authorList>
    </citation>
    <scope>NUCLEOTIDE SEQUENCE</scope>
</reference>
<dbReference type="Proteomes" id="UP000789524">
    <property type="component" value="Unassembled WGS sequence"/>
</dbReference>
<dbReference type="PANTHER" id="PTHR10457">
    <property type="entry name" value="MEVALONATE KINASE/GALACTOKINASE"/>
    <property type="match status" value="1"/>
</dbReference>
<dbReference type="SUPFAM" id="SSF55060">
    <property type="entry name" value="GHMP Kinase, C-terminal domain"/>
    <property type="match status" value="1"/>
</dbReference>
<name>A0A8J2WEA1_9NEOP</name>
<evidence type="ECO:0000256" key="1">
    <source>
        <dbReference type="ARBA" id="ARBA00022741"/>
    </source>
</evidence>
<dbReference type="OrthoDB" id="275179at2759"/>
<evidence type="ECO:0000313" key="4">
    <source>
        <dbReference type="EMBL" id="CAG9584369.1"/>
    </source>
</evidence>
<organism evidence="4 5">
    <name type="scientific">Danaus chrysippus</name>
    <name type="common">African queen</name>
    <dbReference type="NCBI Taxonomy" id="151541"/>
    <lineage>
        <taxon>Eukaryota</taxon>
        <taxon>Metazoa</taxon>
        <taxon>Ecdysozoa</taxon>
        <taxon>Arthropoda</taxon>
        <taxon>Hexapoda</taxon>
        <taxon>Insecta</taxon>
        <taxon>Pterygota</taxon>
        <taxon>Neoptera</taxon>
        <taxon>Endopterygota</taxon>
        <taxon>Lepidoptera</taxon>
        <taxon>Glossata</taxon>
        <taxon>Ditrysia</taxon>
        <taxon>Papilionoidea</taxon>
        <taxon>Nymphalidae</taxon>
        <taxon>Danainae</taxon>
        <taxon>Danaini</taxon>
        <taxon>Danaina</taxon>
        <taxon>Danaus</taxon>
        <taxon>Anosia</taxon>
    </lineage>
</organism>
<keyword evidence="2" id="KW-0067">ATP-binding</keyword>
<dbReference type="InterPro" id="IPR036554">
    <property type="entry name" value="GHMP_kinase_C_sf"/>
</dbReference>
<dbReference type="Gene3D" id="3.30.70.890">
    <property type="entry name" value="GHMP kinase, C-terminal domain"/>
    <property type="match status" value="2"/>
</dbReference>
<dbReference type="Pfam" id="PF08544">
    <property type="entry name" value="GHMP_kinases_C"/>
    <property type="match status" value="1"/>
</dbReference>
<dbReference type="GO" id="GO:0004335">
    <property type="term" value="F:galactokinase activity"/>
    <property type="evidence" value="ECO:0007669"/>
    <property type="project" value="TreeGrafter"/>
</dbReference>
<proteinExistence type="predicted"/>
<dbReference type="GO" id="GO:0005829">
    <property type="term" value="C:cytosol"/>
    <property type="evidence" value="ECO:0007669"/>
    <property type="project" value="TreeGrafter"/>
</dbReference>
<keyword evidence="5" id="KW-1185">Reference proteome</keyword>
<dbReference type="GO" id="GO:0005524">
    <property type="term" value="F:ATP binding"/>
    <property type="evidence" value="ECO:0007669"/>
    <property type="project" value="UniProtKB-KW"/>
</dbReference>
<evidence type="ECO:0000259" key="3">
    <source>
        <dbReference type="Pfam" id="PF08544"/>
    </source>
</evidence>